<dbReference type="Gene3D" id="3.90.1570.10">
    <property type="entry name" value="tt1808, chain A"/>
    <property type="match status" value="1"/>
</dbReference>
<feature type="domain" description="Putative restriction endonuclease" evidence="1">
    <location>
        <begin position="11"/>
        <end position="173"/>
    </location>
</feature>
<dbReference type="HOGENOM" id="CLU_076312_6_2_3"/>
<dbReference type="Proteomes" id="UP000000557">
    <property type="component" value="Chromosome"/>
</dbReference>
<dbReference type="STRING" id="251221.gene:10758349"/>
<dbReference type="InterPro" id="IPR008538">
    <property type="entry name" value="Uma2"/>
</dbReference>
<dbReference type="PATRIC" id="fig|251221.4.peg.888"/>
<reference evidence="2 3" key="2">
    <citation type="journal article" date="2003" name="DNA Res.">
        <title>Complete genome structure of Gloeobacter violaceus PCC 7421, a cyanobacterium that lacks thylakoids (supplement).</title>
        <authorList>
            <person name="Nakamura Y."/>
            <person name="Kaneko T."/>
            <person name="Sato S."/>
            <person name="Mimuro M."/>
            <person name="Miyashita H."/>
            <person name="Tsuchiya T."/>
            <person name="Sasamoto S."/>
            <person name="Watanabe A."/>
            <person name="Kawashima K."/>
            <person name="Kishida Y."/>
            <person name="Kiyokawa C."/>
            <person name="Kohara M."/>
            <person name="Matsumoto M."/>
            <person name="Matsuno A."/>
            <person name="Nakazaki N."/>
            <person name="Shimpo S."/>
            <person name="Takeuchi C."/>
            <person name="Yamada M."/>
            <person name="Tabata S."/>
        </authorList>
    </citation>
    <scope>NUCLEOTIDE SEQUENCE [LARGE SCALE GENOMIC DNA]</scope>
    <source>
        <strain evidence="3">ATCC 29082 / PCC 7421</strain>
    </source>
</reference>
<accession>Q7NM95</accession>
<reference evidence="2 3" key="1">
    <citation type="journal article" date="2003" name="DNA Res.">
        <title>Complete genome structure of Gloeobacter violaceus PCC 7421, a cyanobacterium that lacks thylakoids.</title>
        <authorList>
            <person name="Nakamura Y."/>
            <person name="Kaneko T."/>
            <person name="Sato S."/>
            <person name="Mimuro M."/>
            <person name="Miyashita H."/>
            <person name="Tsuchiya T."/>
            <person name="Sasamoto S."/>
            <person name="Watanabe A."/>
            <person name="Kawashima K."/>
            <person name="Kishida Y."/>
            <person name="Kiyokawa C."/>
            <person name="Kohara M."/>
            <person name="Matsumoto M."/>
            <person name="Matsuno A."/>
            <person name="Nakazaki N."/>
            <person name="Shimpo S."/>
            <person name="Takeuchi C."/>
            <person name="Yamada M."/>
            <person name="Tabata S."/>
        </authorList>
    </citation>
    <scope>NUCLEOTIDE SEQUENCE [LARGE SCALE GENOMIC DNA]</scope>
    <source>
        <strain evidence="3">ATCC 29082 / PCC 7421</strain>
    </source>
</reference>
<dbReference type="InterPro" id="IPR011335">
    <property type="entry name" value="Restrct_endonuc-II-like"/>
</dbReference>
<keyword evidence="3" id="KW-1185">Reference proteome</keyword>
<dbReference type="RefSeq" id="WP_011140873.1">
    <property type="nucleotide sequence ID" value="NC_005125.1"/>
</dbReference>
<name>Q7NM95_GLOVI</name>
<evidence type="ECO:0000259" key="1">
    <source>
        <dbReference type="Pfam" id="PF05685"/>
    </source>
</evidence>
<dbReference type="InterPro" id="IPR012296">
    <property type="entry name" value="Nuclease_put_TT1808"/>
</dbReference>
<dbReference type="PhylomeDB" id="Q7NM95"/>
<dbReference type="PANTHER" id="PTHR36558">
    <property type="entry name" value="GLR1098 PROTEIN"/>
    <property type="match status" value="1"/>
</dbReference>
<sequence>MVSVPRRMSPAEYIEWETHQQIRHEYVNGEIFAMTGSSIAHNTIAVNVARLIGNYLEDSRSPCRVFVSDVKAQITEDGPFYYPDVMATCDERDRNAVYTIRHPCLIVEVLSPTTEAFDRGDKFGDYRRIDTLQEYMLFDSRKLAVEHYRRESERTWKLVLYAAEDTMHLESLDCELAIARCYKDVIFEDALSAQR</sequence>
<dbReference type="OrthoDB" id="428347at2"/>
<protein>
    <submittedName>
        <fullName evidence="2">Glr0871 protein</fullName>
    </submittedName>
</protein>
<dbReference type="PANTHER" id="PTHR36558:SF1">
    <property type="entry name" value="RESTRICTION ENDONUCLEASE DOMAIN-CONTAINING PROTEIN-RELATED"/>
    <property type="match status" value="1"/>
</dbReference>
<gene>
    <name evidence="2" type="ordered locus">glr0871</name>
</gene>
<dbReference type="SUPFAM" id="SSF52980">
    <property type="entry name" value="Restriction endonuclease-like"/>
    <property type="match status" value="1"/>
</dbReference>
<evidence type="ECO:0000313" key="2">
    <source>
        <dbReference type="EMBL" id="BAC88812.1"/>
    </source>
</evidence>
<dbReference type="KEGG" id="gvi:glr0871"/>
<organism evidence="2 3">
    <name type="scientific">Gloeobacter violaceus (strain ATCC 29082 / PCC 7421)</name>
    <dbReference type="NCBI Taxonomy" id="251221"/>
    <lineage>
        <taxon>Bacteria</taxon>
        <taxon>Bacillati</taxon>
        <taxon>Cyanobacteriota</taxon>
        <taxon>Cyanophyceae</taxon>
        <taxon>Gloeobacterales</taxon>
        <taxon>Gloeobacteraceae</taxon>
        <taxon>Gloeobacter</taxon>
    </lineage>
</organism>
<dbReference type="EMBL" id="BA000045">
    <property type="protein sequence ID" value="BAC88812.1"/>
    <property type="molecule type" value="Genomic_DNA"/>
</dbReference>
<dbReference type="InParanoid" id="Q7NM95"/>
<evidence type="ECO:0000313" key="3">
    <source>
        <dbReference type="Proteomes" id="UP000000557"/>
    </source>
</evidence>
<dbReference type="Pfam" id="PF05685">
    <property type="entry name" value="Uma2"/>
    <property type="match status" value="1"/>
</dbReference>
<dbReference type="eggNOG" id="COG4636">
    <property type="taxonomic scope" value="Bacteria"/>
</dbReference>
<dbReference type="CDD" id="cd06260">
    <property type="entry name" value="DUF820-like"/>
    <property type="match status" value="1"/>
</dbReference>
<proteinExistence type="predicted"/>
<dbReference type="AlphaFoldDB" id="Q7NM95"/>
<dbReference type="EnsemblBacteria" id="BAC88812">
    <property type="protein sequence ID" value="BAC88812"/>
    <property type="gene ID" value="BAC88812"/>
</dbReference>